<dbReference type="InterPro" id="IPR052518">
    <property type="entry name" value="CHR_Transporter"/>
</dbReference>
<keyword evidence="9" id="KW-1185">Reference proteome</keyword>
<accession>A0A643FFH9</accession>
<feature type="transmembrane region" description="Helical" evidence="7">
    <location>
        <begin position="154"/>
        <end position="175"/>
    </location>
</feature>
<dbReference type="PANTHER" id="PTHR43663">
    <property type="entry name" value="CHROMATE TRANSPORT PROTEIN-RELATED"/>
    <property type="match status" value="1"/>
</dbReference>
<reference evidence="8 9" key="1">
    <citation type="submission" date="2019-09" db="EMBL/GenBank/DDBJ databases">
        <title>Draft genome sequences of 48 bacterial type strains from the CCUG.</title>
        <authorList>
            <person name="Tunovic T."/>
            <person name="Pineiro-Iglesias B."/>
            <person name="Unosson C."/>
            <person name="Inganas E."/>
            <person name="Ohlen M."/>
            <person name="Cardew S."/>
            <person name="Jensie-Markopoulos S."/>
            <person name="Salva-Serra F."/>
            <person name="Jaen-Luchoro D."/>
            <person name="Karlsson R."/>
            <person name="Svensson-Stadler L."/>
            <person name="Chun J."/>
            <person name="Moore E."/>
        </authorList>
    </citation>
    <scope>NUCLEOTIDE SEQUENCE [LARGE SCALE GENOMIC DNA]</scope>
    <source>
        <strain evidence="8 9">CCUG 30977</strain>
    </source>
</reference>
<dbReference type="PANTHER" id="PTHR43663:SF1">
    <property type="entry name" value="CHROMATE TRANSPORTER"/>
    <property type="match status" value="1"/>
</dbReference>
<dbReference type="AlphaFoldDB" id="A0A643FFH9"/>
<evidence type="ECO:0000313" key="9">
    <source>
        <dbReference type="Proteomes" id="UP000430120"/>
    </source>
</evidence>
<keyword evidence="6 7" id="KW-0472">Membrane</keyword>
<evidence type="ECO:0000256" key="1">
    <source>
        <dbReference type="ARBA" id="ARBA00004651"/>
    </source>
</evidence>
<keyword evidence="4 7" id="KW-0812">Transmembrane</keyword>
<feature type="transmembrane region" description="Helical" evidence="7">
    <location>
        <begin position="79"/>
        <end position="100"/>
    </location>
</feature>
<evidence type="ECO:0000256" key="3">
    <source>
        <dbReference type="ARBA" id="ARBA00022475"/>
    </source>
</evidence>
<comment type="caution">
    <text evidence="8">The sequence shown here is derived from an EMBL/GenBank/DDBJ whole genome shotgun (WGS) entry which is preliminary data.</text>
</comment>
<dbReference type="GO" id="GO:0005886">
    <property type="term" value="C:plasma membrane"/>
    <property type="evidence" value="ECO:0007669"/>
    <property type="project" value="UniProtKB-SubCell"/>
</dbReference>
<dbReference type="OrthoDB" id="556585at2"/>
<evidence type="ECO:0000256" key="2">
    <source>
        <dbReference type="ARBA" id="ARBA00005262"/>
    </source>
</evidence>
<gene>
    <name evidence="8" type="ORF">F7Q92_04480</name>
</gene>
<name>A0A643FFH9_IDEDE</name>
<evidence type="ECO:0000313" key="8">
    <source>
        <dbReference type="EMBL" id="KAB0584290.1"/>
    </source>
</evidence>
<evidence type="ECO:0000256" key="4">
    <source>
        <dbReference type="ARBA" id="ARBA00022692"/>
    </source>
</evidence>
<protein>
    <submittedName>
        <fullName evidence="8">Chromate transporter</fullName>
    </submittedName>
</protein>
<comment type="subcellular location">
    <subcellularLocation>
        <location evidence="1">Cell membrane</location>
        <topology evidence="1">Multi-pass membrane protein</topology>
    </subcellularLocation>
</comment>
<keyword evidence="3" id="KW-1003">Cell membrane</keyword>
<dbReference type="Proteomes" id="UP000430120">
    <property type="component" value="Unassembled WGS sequence"/>
</dbReference>
<evidence type="ECO:0000256" key="5">
    <source>
        <dbReference type="ARBA" id="ARBA00022989"/>
    </source>
</evidence>
<feature type="transmembrane region" description="Helical" evidence="7">
    <location>
        <begin position="112"/>
        <end position="134"/>
    </location>
</feature>
<dbReference type="GO" id="GO:0015109">
    <property type="term" value="F:chromate transmembrane transporter activity"/>
    <property type="evidence" value="ECO:0007669"/>
    <property type="project" value="InterPro"/>
</dbReference>
<dbReference type="InterPro" id="IPR003370">
    <property type="entry name" value="Chromate_transpt"/>
</dbReference>
<comment type="similarity">
    <text evidence="2">Belongs to the chromate ion transporter (CHR) (TC 2.A.51) family.</text>
</comment>
<proteinExistence type="inferred from homology"/>
<keyword evidence="5 7" id="KW-1133">Transmembrane helix</keyword>
<evidence type="ECO:0000256" key="6">
    <source>
        <dbReference type="ARBA" id="ARBA00023136"/>
    </source>
</evidence>
<dbReference type="EMBL" id="VZPB01000007">
    <property type="protein sequence ID" value="KAB0584290.1"/>
    <property type="molecule type" value="Genomic_DNA"/>
</dbReference>
<evidence type="ECO:0000256" key="7">
    <source>
        <dbReference type="SAM" id="Phobius"/>
    </source>
</evidence>
<dbReference type="Pfam" id="PF02417">
    <property type="entry name" value="Chromate_transp"/>
    <property type="match status" value="1"/>
</dbReference>
<organism evidence="8 9">
    <name type="scientific">Ideonella dechloratans</name>
    <dbReference type="NCBI Taxonomy" id="36863"/>
    <lineage>
        <taxon>Bacteria</taxon>
        <taxon>Pseudomonadati</taxon>
        <taxon>Pseudomonadota</taxon>
        <taxon>Betaproteobacteria</taxon>
        <taxon>Burkholderiales</taxon>
        <taxon>Sphaerotilaceae</taxon>
        <taxon>Ideonella</taxon>
    </lineage>
</organism>
<sequence>MLDAAGLWALFLHCLMLSLLAIGGAMATAPELQRYVVVDQGWLSSADFTSSVALAQASPGPNLMFIPVVGYAAGGLPGAMAALLGMLLPSTALTLAVTRWGARHRESRGVKAFIAGMVPVTLGLLIVSGALLVQPLRDQPVALLLMGGSLLLSWRTRVSPVWLIAIGALAGILGWV</sequence>